<feature type="transmembrane region" description="Helical" evidence="1">
    <location>
        <begin position="65"/>
        <end position="87"/>
    </location>
</feature>
<accession>A0A060UUU8</accession>
<proteinExistence type="predicted"/>
<evidence type="ECO:0000313" key="2">
    <source>
        <dbReference type="EMBL" id="CDQ10513.1"/>
    </source>
</evidence>
<dbReference type="AlphaFoldDB" id="A0A060UUU8"/>
<reference evidence="2" key="1">
    <citation type="submission" date="2014-03" db="EMBL/GenBank/DDBJ databases">
        <authorList>
            <person name="Genoscope - CEA"/>
        </authorList>
    </citation>
    <scope>NUCLEOTIDE SEQUENCE [LARGE SCALE GENOMIC DNA]</scope>
    <source>
        <strain evidence="2">CF27</strain>
    </source>
</reference>
<keyword evidence="1" id="KW-1133">Transmembrane helix</keyword>
<name>A0A060UUU8_9PROT</name>
<keyword evidence="1" id="KW-0472">Membrane</keyword>
<reference evidence="2" key="2">
    <citation type="submission" date="2014-07" db="EMBL/GenBank/DDBJ databases">
        <title>Initial genome analysis of the psychrotolerant acidophile Acidithiobacillus ferrivorans CF27: insights into iron and sulfur oxidation pathways and into biofilm formation.</title>
        <authorList>
            <person name="Talla E."/>
            <person name="Hedrich S."/>
            <person name="Mangenot S."/>
            <person name="Ji B."/>
            <person name="Johnson D.B."/>
            <person name="Barbe V."/>
            <person name="Bonnefoy V."/>
        </authorList>
    </citation>
    <scope>NUCLEOTIDE SEQUENCE [LARGE SCALE GENOMIC DNA]</scope>
    <source>
        <strain evidence="2">CF27</strain>
    </source>
</reference>
<dbReference type="RefSeq" id="WP_035193029.1">
    <property type="nucleotide sequence ID" value="NZ_CCCS020000035.1"/>
</dbReference>
<organism evidence="2">
    <name type="scientific">Acidithiobacillus ferrivorans</name>
    <dbReference type="NCBI Taxonomy" id="160808"/>
    <lineage>
        <taxon>Bacteria</taxon>
        <taxon>Pseudomonadati</taxon>
        <taxon>Pseudomonadota</taxon>
        <taxon>Acidithiobacillia</taxon>
        <taxon>Acidithiobacillales</taxon>
        <taxon>Acidithiobacillaceae</taxon>
        <taxon>Acidithiobacillus</taxon>
    </lineage>
</organism>
<evidence type="ECO:0000256" key="1">
    <source>
        <dbReference type="SAM" id="Phobius"/>
    </source>
</evidence>
<evidence type="ECO:0000313" key="3">
    <source>
        <dbReference type="EMBL" id="SMH64542.1"/>
    </source>
</evidence>
<dbReference type="Proteomes" id="UP000193925">
    <property type="component" value="Chromosome AFERRI"/>
</dbReference>
<gene>
    <name evidence="3" type="ORF">AFERRI_10575</name>
    <name evidence="2" type="ORF">AFERRI_400294</name>
</gene>
<dbReference type="EMBL" id="CCCS020000035">
    <property type="protein sequence ID" value="CDQ10513.1"/>
    <property type="molecule type" value="Genomic_DNA"/>
</dbReference>
<keyword evidence="4" id="KW-1185">Reference proteome</keyword>
<dbReference type="EMBL" id="LT841305">
    <property type="protein sequence ID" value="SMH64542.1"/>
    <property type="molecule type" value="Genomic_DNA"/>
</dbReference>
<evidence type="ECO:0000313" key="4">
    <source>
        <dbReference type="Proteomes" id="UP000193925"/>
    </source>
</evidence>
<keyword evidence="1" id="KW-0812">Transmembrane</keyword>
<protein>
    <submittedName>
        <fullName evidence="2">Uncharacterized protein</fullName>
    </submittedName>
</protein>
<sequence>MIANHKEKTPLREKLAAIGTLLLEIALLIFVVSLSMIVLNILGLLAAHFVLGYSLAWVKAHFGDLLFFGVIVATSLLLIGGMVWIVLQDEYRRILQRRISKW</sequence>
<feature type="transmembrane region" description="Helical" evidence="1">
    <location>
        <begin position="21"/>
        <end position="45"/>
    </location>
</feature>
<reference evidence="3 4" key="3">
    <citation type="submission" date="2017-03" db="EMBL/GenBank/DDBJ databases">
        <authorList>
            <person name="Regsiter A."/>
            <person name="William W."/>
        </authorList>
    </citation>
    <scope>NUCLEOTIDE SEQUENCE [LARGE SCALE GENOMIC DNA]</scope>
    <source>
        <strain evidence="3">PRJEB5721</strain>
    </source>
</reference>